<dbReference type="KEGG" id="eiv:EIN_377580"/>
<dbReference type="AlphaFoldDB" id="A0A0A1TW47"/>
<dbReference type="EMBL" id="KB207268">
    <property type="protein sequence ID" value="ELP83503.1"/>
    <property type="molecule type" value="Genomic_DNA"/>
</dbReference>
<dbReference type="Proteomes" id="UP000014680">
    <property type="component" value="Unassembled WGS sequence"/>
</dbReference>
<dbReference type="VEuPathDB" id="AmoebaDB:EIN_377580"/>
<keyword evidence="2" id="KW-1185">Reference proteome</keyword>
<evidence type="ECO:0000313" key="2">
    <source>
        <dbReference type="Proteomes" id="UP000014680"/>
    </source>
</evidence>
<name>A0A0A1TW47_ENTIV</name>
<reference evidence="1 2" key="1">
    <citation type="submission" date="2012-10" db="EMBL/GenBank/DDBJ databases">
        <authorList>
            <person name="Zafar N."/>
            <person name="Inman J."/>
            <person name="Hall N."/>
            <person name="Lorenzi H."/>
            <person name="Caler E."/>
        </authorList>
    </citation>
    <scope>NUCLEOTIDE SEQUENCE [LARGE SCALE GENOMIC DNA]</scope>
    <source>
        <strain evidence="1 2">IP1</strain>
    </source>
</reference>
<organism evidence="1 2">
    <name type="scientific">Entamoeba invadens IP1</name>
    <dbReference type="NCBI Taxonomy" id="370355"/>
    <lineage>
        <taxon>Eukaryota</taxon>
        <taxon>Amoebozoa</taxon>
        <taxon>Evosea</taxon>
        <taxon>Archamoebae</taxon>
        <taxon>Mastigamoebida</taxon>
        <taxon>Entamoebidae</taxon>
        <taxon>Entamoeba</taxon>
    </lineage>
</organism>
<gene>
    <name evidence="1" type="ORF">EIN_377580</name>
</gene>
<dbReference type="OMA" id="CERRWNS"/>
<dbReference type="OrthoDB" id="31293at2759"/>
<dbReference type="GeneID" id="14882417"/>
<proteinExistence type="predicted"/>
<accession>A0A0A1TW47</accession>
<evidence type="ECO:0000313" key="1">
    <source>
        <dbReference type="EMBL" id="ELP83503.1"/>
    </source>
</evidence>
<protein>
    <submittedName>
        <fullName evidence="1">Uncharacterized protein</fullName>
    </submittedName>
</protein>
<dbReference type="RefSeq" id="XP_004182849.1">
    <property type="nucleotide sequence ID" value="XM_004182801.1"/>
</dbReference>
<sequence>MTDKPEDYKTIEESEVKPIRMGFESIMDKTMVKDEEVSPEKVMQNIYYVVGQVQEITKKFYSDYLPYEGQGIGIKTPCERRWNSIVLPLDMDAGNRLSIANNAHFLEEIKTLYNARISANQSLDKPCMKKEEMDGFLGIFDTLASVQQPKLKEAMDQFKSNNTY</sequence>